<evidence type="ECO:0000313" key="2">
    <source>
        <dbReference type="EMBL" id="KAK2951968.1"/>
    </source>
</evidence>
<dbReference type="Proteomes" id="UP001281761">
    <property type="component" value="Unassembled WGS sequence"/>
</dbReference>
<protein>
    <submittedName>
        <fullName evidence="2">Uncharacterized protein</fullName>
    </submittedName>
</protein>
<feature type="compositionally biased region" description="Polar residues" evidence="1">
    <location>
        <begin position="57"/>
        <end position="66"/>
    </location>
</feature>
<reference evidence="2 3" key="1">
    <citation type="journal article" date="2022" name="bioRxiv">
        <title>Genomics of Preaxostyla Flagellates Illuminates Evolutionary Transitions and the Path Towards Mitochondrial Loss.</title>
        <authorList>
            <person name="Novak L.V.F."/>
            <person name="Treitli S.C."/>
            <person name="Pyrih J."/>
            <person name="Halakuc P."/>
            <person name="Pipaliya S.V."/>
            <person name="Vacek V."/>
            <person name="Brzon O."/>
            <person name="Soukal P."/>
            <person name="Eme L."/>
            <person name="Dacks J.B."/>
            <person name="Karnkowska A."/>
            <person name="Elias M."/>
            <person name="Hampl V."/>
        </authorList>
    </citation>
    <scope>NUCLEOTIDE SEQUENCE [LARGE SCALE GENOMIC DNA]</scope>
    <source>
        <strain evidence="2">NAU3</strain>
        <tissue evidence="2">Gut</tissue>
    </source>
</reference>
<feature type="compositionally biased region" description="Low complexity" evidence="1">
    <location>
        <begin position="83"/>
        <end position="94"/>
    </location>
</feature>
<comment type="caution">
    <text evidence="2">The sequence shown here is derived from an EMBL/GenBank/DDBJ whole genome shotgun (WGS) entry which is preliminary data.</text>
</comment>
<feature type="compositionally biased region" description="Basic and acidic residues" evidence="1">
    <location>
        <begin position="10"/>
        <end position="26"/>
    </location>
</feature>
<dbReference type="EMBL" id="JARBJD010000110">
    <property type="protein sequence ID" value="KAK2951968.1"/>
    <property type="molecule type" value="Genomic_DNA"/>
</dbReference>
<evidence type="ECO:0000313" key="3">
    <source>
        <dbReference type="Proteomes" id="UP001281761"/>
    </source>
</evidence>
<organism evidence="2 3">
    <name type="scientific">Blattamonas nauphoetae</name>
    <dbReference type="NCBI Taxonomy" id="2049346"/>
    <lineage>
        <taxon>Eukaryota</taxon>
        <taxon>Metamonada</taxon>
        <taxon>Preaxostyla</taxon>
        <taxon>Oxymonadida</taxon>
        <taxon>Blattamonas</taxon>
    </lineage>
</organism>
<feature type="compositionally biased region" description="Low complexity" evidence="1">
    <location>
        <begin position="147"/>
        <end position="169"/>
    </location>
</feature>
<evidence type="ECO:0000256" key="1">
    <source>
        <dbReference type="SAM" id="MobiDB-lite"/>
    </source>
</evidence>
<feature type="region of interest" description="Disordered" evidence="1">
    <location>
        <begin position="1"/>
        <end position="94"/>
    </location>
</feature>
<gene>
    <name evidence="2" type="ORF">BLNAU_13068</name>
</gene>
<accession>A0ABQ9XHQ1</accession>
<sequence length="332" mass="36348">MLFSNSPLSDLRHSPLKHSIEEPTHKLDRHRSNVIPTSPPTRPAARHFPHPQPLLATDTTTPSESAATPDLRNILTPRAKADTSTTSSSPSSNSVTLETLLSHFFSIQTRNTTCLNDNQAVTPRHLKSSPSPRFFVAISNSLTRSLPTHTSVTPRTTHTSISPHSKDSSSVTVSFLSSSLSLRSSPAQEMWQQCGRSVFSVRKWRQCLERGKGYRVENITGVANNHFSSRFLFDLGAVVCQLEDTTVDEGVIIHPEPDRSNVSPASHNSAKGSATITQRRAWIDLVVTSSFESTLSTTLHATVALPSRTNSSTLCRPGSERSCCAALWSMRP</sequence>
<feature type="region of interest" description="Disordered" evidence="1">
    <location>
        <begin position="146"/>
        <end position="169"/>
    </location>
</feature>
<proteinExistence type="predicted"/>
<keyword evidence="3" id="KW-1185">Reference proteome</keyword>
<name>A0ABQ9XHQ1_9EUKA</name>